<keyword evidence="2" id="KW-1185">Reference proteome</keyword>
<dbReference type="Proteomes" id="UP001596160">
    <property type="component" value="Unassembled WGS sequence"/>
</dbReference>
<evidence type="ECO:0008006" key="3">
    <source>
        <dbReference type="Google" id="ProtNLM"/>
    </source>
</evidence>
<dbReference type="EMBL" id="JBHSKP010000013">
    <property type="protein sequence ID" value="MFC5154064.1"/>
    <property type="molecule type" value="Genomic_DNA"/>
</dbReference>
<sequence length="252" mass="27862">MGTDRYRELPRSVQPRVEIQQVGQLRVPLELYEPQAERTLGNQSLEFLLVTSMLATGFELDQVNGSAKDRAVGSGRYLRDFFAAMAVAEWAEKALDLVLVDEFHVSLFQAKHHFRNELAHEAPRAGGSWPREFDPTIVFECQGIFCTQHRTLATSLLERLGQWRSDRDATQGLRDLEDETRRMAAVSAARCSTGLRSYPFVEAAPPTACSPCGVVGLRVPIVPRAPGLRPELCPAHGTCVADGARPEYALAA</sequence>
<comment type="caution">
    <text evidence="1">The sequence shown here is derived from an EMBL/GenBank/DDBJ whole genome shotgun (WGS) entry which is preliminary data.</text>
</comment>
<dbReference type="RefSeq" id="WP_344480352.1">
    <property type="nucleotide sequence ID" value="NZ_BAAASB010000014.1"/>
</dbReference>
<gene>
    <name evidence="1" type="ORF">ACFPRH_20220</name>
</gene>
<evidence type="ECO:0000313" key="2">
    <source>
        <dbReference type="Proteomes" id="UP001596160"/>
    </source>
</evidence>
<proteinExistence type="predicted"/>
<reference evidence="2" key="1">
    <citation type="journal article" date="2019" name="Int. J. Syst. Evol. Microbiol.">
        <title>The Global Catalogue of Microorganisms (GCM) 10K type strain sequencing project: providing services to taxonomists for standard genome sequencing and annotation.</title>
        <authorList>
            <consortium name="The Broad Institute Genomics Platform"/>
            <consortium name="The Broad Institute Genome Sequencing Center for Infectious Disease"/>
            <person name="Wu L."/>
            <person name="Ma J."/>
        </authorList>
    </citation>
    <scope>NUCLEOTIDE SEQUENCE [LARGE SCALE GENOMIC DNA]</scope>
    <source>
        <strain evidence="2">PCU 266</strain>
    </source>
</reference>
<organism evidence="1 2">
    <name type="scientific">Streptomyces amakusaensis</name>
    <dbReference type="NCBI Taxonomy" id="67271"/>
    <lineage>
        <taxon>Bacteria</taxon>
        <taxon>Bacillati</taxon>
        <taxon>Actinomycetota</taxon>
        <taxon>Actinomycetes</taxon>
        <taxon>Kitasatosporales</taxon>
        <taxon>Streptomycetaceae</taxon>
        <taxon>Streptomyces</taxon>
    </lineage>
</organism>
<protein>
    <recommendedName>
        <fullName evidence="3">Restriction endonuclease</fullName>
    </recommendedName>
</protein>
<evidence type="ECO:0000313" key="1">
    <source>
        <dbReference type="EMBL" id="MFC5154064.1"/>
    </source>
</evidence>
<name>A0ABW0AQP5_9ACTN</name>
<accession>A0ABW0AQP5</accession>